<accession>A0A4R4ZMV1</accession>
<feature type="transmembrane region" description="Helical" evidence="7">
    <location>
        <begin position="199"/>
        <end position="217"/>
    </location>
</feature>
<dbReference type="GO" id="GO:0006508">
    <property type="term" value="P:proteolysis"/>
    <property type="evidence" value="ECO:0007669"/>
    <property type="project" value="UniProtKB-KW"/>
</dbReference>
<feature type="domain" description="B box-type" evidence="8">
    <location>
        <begin position="8"/>
        <end position="34"/>
    </location>
</feature>
<keyword evidence="10" id="KW-0645">Protease</keyword>
<dbReference type="Proteomes" id="UP000295124">
    <property type="component" value="Unassembled WGS sequence"/>
</dbReference>
<feature type="transmembrane region" description="Helical" evidence="7">
    <location>
        <begin position="72"/>
        <end position="91"/>
    </location>
</feature>
<comment type="similarity">
    <text evidence="2">Belongs to the peptidase S54 family.</text>
</comment>
<feature type="transmembrane region" description="Helical" evidence="7">
    <location>
        <begin position="146"/>
        <end position="168"/>
    </location>
</feature>
<keyword evidence="4" id="KW-0378">Hydrolase</keyword>
<feature type="transmembrane region" description="Helical" evidence="7">
    <location>
        <begin position="174"/>
        <end position="192"/>
    </location>
</feature>
<evidence type="ECO:0000256" key="6">
    <source>
        <dbReference type="ARBA" id="ARBA00023136"/>
    </source>
</evidence>
<keyword evidence="6 7" id="KW-0472">Membrane</keyword>
<keyword evidence="11" id="KW-1185">Reference proteome</keyword>
<evidence type="ECO:0000313" key="10">
    <source>
        <dbReference type="EMBL" id="TDD59039.1"/>
    </source>
</evidence>
<feature type="domain" description="Peptidase S54 rhomboid" evidence="9">
    <location>
        <begin position="108"/>
        <end position="240"/>
    </location>
</feature>
<dbReference type="InterPro" id="IPR000315">
    <property type="entry name" value="Znf_B-box"/>
</dbReference>
<keyword evidence="3 7" id="KW-0812">Transmembrane</keyword>
<evidence type="ECO:0000256" key="7">
    <source>
        <dbReference type="SAM" id="Phobius"/>
    </source>
</evidence>
<dbReference type="PANTHER" id="PTHR43731">
    <property type="entry name" value="RHOMBOID PROTEASE"/>
    <property type="match status" value="1"/>
</dbReference>
<dbReference type="RefSeq" id="WP_132168290.1">
    <property type="nucleotide sequence ID" value="NZ_SMKX01000041.1"/>
</dbReference>
<dbReference type="GO" id="GO:0016020">
    <property type="term" value="C:membrane"/>
    <property type="evidence" value="ECO:0007669"/>
    <property type="project" value="UniProtKB-SubCell"/>
</dbReference>
<comment type="subcellular location">
    <subcellularLocation>
        <location evidence="1">Membrane</location>
        <topology evidence="1">Multi-pass membrane protein</topology>
    </subcellularLocation>
</comment>
<dbReference type="GO" id="GO:0004252">
    <property type="term" value="F:serine-type endopeptidase activity"/>
    <property type="evidence" value="ECO:0007669"/>
    <property type="project" value="InterPro"/>
</dbReference>
<protein>
    <submittedName>
        <fullName evidence="10">Rhomboid family intramembrane serine protease</fullName>
    </submittedName>
</protein>
<evidence type="ECO:0000256" key="1">
    <source>
        <dbReference type="ARBA" id="ARBA00004141"/>
    </source>
</evidence>
<evidence type="ECO:0000259" key="9">
    <source>
        <dbReference type="Pfam" id="PF01694"/>
    </source>
</evidence>
<gene>
    <name evidence="10" type="ORF">E1263_16690</name>
</gene>
<proteinExistence type="inferred from homology"/>
<dbReference type="PANTHER" id="PTHR43731:SF14">
    <property type="entry name" value="PRESENILIN-ASSOCIATED RHOMBOID-LIKE PROTEIN, MITOCHONDRIAL"/>
    <property type="match status" value="1"/>
</dbReference>
<evidence type="ECO:0000256" key="5">
    <source>
        <dbReference type="ARBA" id="ARBA00022989"/>
    </source>
</evidence>
<comment type="caution">
    <text evidence="10">The sequence shown here is derived from an EMBL/GenBank/DDBJ whole genome shotgun (WGS) entry which is preliminary data.</text>
</comment>
<evidence type="ECO:0000313" key="11">
    <source>
        <dbReference type="Proteomes" id="UP000295124"/>
    </source>
</evidence>
<evidence type="ECO:0000256" key="3">
    <source>
        <dbReference type="ARBA" id="ARBA00022692"/>
    </source>
</evidence>
<dbReference type="Pfam" id="PF01694">
    <property type="entry name" value="Rhomboid"/>
    <property type="match status" value="1"/>
</dbReference>
<dbReference type="Gene3D" id="1.20.1540.10">
    <property type="entry name" value="Rhomboid-like"/>
    <property type="match status" value="1"/>
</dbReference>
<dbReference type="Pfam" id="PF00643">
    <property type="entry name" value="zf-B_box"/>
    <property type="match status" value="1"/>
</dbReference>
<dbReference type="EMBL" id="SMKX01000041">
    <property type="protein sequence ID" value="TDD59039.1"/>
    <property type="molecule type" value="Genomic_DNA"/>
</dbReference>
<dbReference type="AlphaFoldDB" id="A0A4R4ZMV1"/>
<evidence type="ECO:0000256" key="4">
    <source>
        <dbReference type="ARBA" id="ARBA00022801"/>
    </source>
</evidence>
<feature type="transmembrane region" description="Helical" evidence="7">
    <location>
        <begin position="223"/>
        <end position="239"/>
    </location>
</feature>
<dbReference type="OrthoDB" id="9807874at2"/>
<dbReference type="InterPro" id="IPR022764">
    <property type="entry name" value="Peptidase_S54_rhomboid_dom"/>
</dbReference>
<dbReference type="SUPFAM" id="SSF144091">
    <property type="entry name" value="Rhomboid-like"/>
    <property type="match status" value="1"/>
</dbReference>
<dbReference type="GO" id="GO:0008270">
    <property type="term" value="F:zinc ion binding"/>
    <property type="evidence" value="ECO:0007669"/>
    <property type="project" value="InterPro"/>
</dbReference>
<sequence length="251" mass="27301">MTEPYAGPVCYRHQNRPAGVRCQRCDRPICPDCMNNAAVGFQCPSCFNEGVKSIPKTRTSLGGVQRGGNPQVITITLLALNVLVFIAVRTGSPRLLSDLVLYPVMVDSEPWRLLTSAFTHVQIFHIFSNLFMLWQIGPPLEQMLGRLRFTILYLLSALGGGVAVWLLSAPGTPTLGASGAVLGLVGALLVISRARGLDVTWILGYVAVTAVISFLLPNISWEGHLGGFVTGAAVAWLFLQDTKRRQDKARR</sequence>
<evidence type="ECO:0000259" key="8">
    <source>
        <dbReference type="Pfam" id="PF00643"/>
    </source>
</evidence>
<keyword evidence="5 7" id="KW-1133">Transmembrane helix</keyword>
<evidence type="ECO:0000256" key="2">
    <source>
        <dbReference type="ARBA" id="ARBA00009045"/>
    </source>
</evidence>
<feature type="transmembrane region" description="Helical" evidence="7">
    <location>
        <begin position="111"/>
        <end position="134"/>
    </location>
</feature>
<reference evidence="10 11" key="1">
    <citation type="submission" date="2019-03" db="EMBL/GenBank/DDBJ databases">
        <title>Draft genome sequences of novel Actinobacteria.</title>
        <authorList>
            <person name="Sahin N."/>
            <person name="Ay H."/>
            <person name="Saygin H."/>
        </authorList>
    </citation>
    <scope>NUCLEOTIDE SEQUENCE [LARGE SCALE GENOMIC DNA]</scope>
    <source>
        <strain evidence="10 11">JCM 13523</strain>
    </source>
</reference>
<dbReference type="InterPro" id="IPR035952">
    <property type="entry name" value="Rhomboid-like_sf"/>
</dbReference>
<organism evidence="10 11">
    <name type="scientific">Kribbella antibiotica</name>
    <dbReference type="NCBI Taxonomy" id="190195"/>
    <lineage>
        <taxon>Bacteria</taxon>
        <taxon>Bacillati</taxon>
        <taxon>Actinomycetota</taxon>
        <taxon>Actinomycetes</taxon>
        <taxon>Propionibacteriales</taxon>
        <taxon>Kribbellaceae</taxon>
        <taxon>Kribbella</taxon>
    </lineage>
</organism>
<name>A0A4R4ZMV1_9ACTN</name>
<dbReference type="InterPro" id="IPR050925">
    <property type="entry name" value="Rhomboid_protease_S54"/>
</dbReference>